<sequence>MHQYHKHIPEPPEGVIIPAKRLHQSLLVIHYHLMMTVLMETEGTVDLSLPAVAADPSAMLAVGAPPRSVRYRWQEMAGAWGRTKQDPNTADQPWCQHWEREPAN</sequence>
<feature type="non-terminal residue" evidence="2">
    <location>
        <position position="1"/>
    </location>
</feature>
<organism evidence="2 3">
    <name type="scientific">Oryza meyeriana var. granulata</name>
    <dbReference type="NCBI Taxonomy" id="110450"/>
    <lineage>
        <taxon>Eukaryota</taxon>
        <taxon>Viridiplantae</taxon>
        <taxon>Streptophyta</taxon>
        <taxon>Embryophyta</taxon>
        <taxon>Tracheophyta</taxon>
        <taxon>Spermatophyta</taxon>
        <taxon>Magnoliopsida</taxon>
        <taxon>Liliopsida</taxon>
        <taxon>Poales</taxon>
        <taxon>Poaceae</taxon>
        <taxon>BOP clade</taxon>
        <taxon>Oryzoideae</taxon>
        <taxon>Oryzeae</taxon>
        <taxon>Oryzinae</taxon>
        <taxon>Oryza</taxon>
        <taxon>Oryza meyeriana</taxon>
    </lineage>
</organism>
<dbReference type="EMBL" id="SPHZ02000009">
    <property type="protein sequence ID" value="KAF0899195.1"/>
    <property type="molecule type" value="Genomic_DNA"/>
</dbReference>
<gene>
    <name evidence="2" type="ORF">E2562_015560</name>
</gene>
<evidence type="ECO:0000313" key="2">
    <source>
        <dbReference type="EMBL" id="KAF0899195.1"/>
    </source>
</evidence>
<feature type="region of interest" description="Disordered" evidence="1">
    <location>
        <begin position="80"/>
        <end position="104"/>
    </location>
</feature>
<reference evidence="2 3" key="1">
    <citation type="submission" date="2019-11" db="EMBL/GenBank/DDBJ databases">
        <title>Whole genome sequence of Oryza granulata.</title>
        <authorList>
            <person name="Li W."/>
        </authorList>
    </citation>
    <scope>NUCLEOTIDE SEQUENCE [LARGE SCALE GENOMIC DNA]</scope>
    <source>
        <strain evidence="3">cv. Menghai</strain>
        <tissue evidence="2">Leaf</tissue>
    </source>
</reference>
<evidence type="ECO:0000313" key="3">
    <source>
        <dbReference type="Proteomes" id="UP000479710"/>
    </source>
</evidence>
<evidence type="ECO:0000256" key="1">
    <source>
        <dbReference type="SAM" id="MobiDB-lite"/>
    </source>
</evidence>
<comment type="caution">
    <text evidence="2">The sequence shown here is derived from an EMBL/GenBank/DDBJ whole genome shotgun (WGS) entry which is preliminary data.</text>
</comment>
<protein>
    <submittedName>
        <fullName evidence="2">Uncharacterized protein</fullName>
    </submittedName>
</protein>
<accession>A0A6G1CEY7</accession>
<name>A0A6G1CEY7_9ORYZ</name>
<dbReference type="AlphaFoldDB" id="A0A6G1CEY7"/>
<proteinExistence type="predicted"/>
<dbReference type="Proteomes" id="UP000479710">
    <property type="component" value="Unassembled WGS sequence"/>
</dbReference>
<keyword evidence="3" id="KW-1185">Reference proteome</keyword>